<dbReference type="RefSeq" id="XP_016633583.1">
    <property type="nucleotide sequence ID" value="XM_016775540.1"/>
</dbReference>
<evidence type="ECO:0008006" key="7">
    <source>
        <dbReference type="Google" id="ProtNLM"/>
    </source>
</evidence>
<evidence type="ECO:0000256" key="4">
    <source>
        <dbReference type="ARBA" id="ARBA00023004"/>
    </source>
</evidence>
<dbReference type="SUPFAM" id="SSF51197">
    <property type="entry name" value="Clavaminate synthase-like"/>
    <property type="match status" value="1"/>
</dbReference>
<proteinExistence type="inferred from homology"/>
<keyword evidence="4" id="KW-0408">Iron</keyword>
<evidence type="ECO:0000256" key="2">
    <source>
        <dbReference type="ARBA" id="ARBA00005830"/>
    </source>
</evidence>
<dbReference type="GO" id="GO:0046872">
    <property type="term" value="F:metal ion binding"/>
    <property type="evidence" value="ECO:0007669"/>
    <property type="project" value="UniProtKB-KW"/>
</dbReference>
<evidence type="ECO:0000256" key="1">
    <source>
        <dbReference type="ARBA" id="ARBA00001962"/>
    </source>
</evidence>
<sequence>MAQPSPTPTDHVHDESASFNIYSQALTRRPLPSDPAVRADIEHVLEHGYVIIPDCFSKEEAREARDEITRLLSKDLDSSDSSPSSPLVGRNAFEGLKTNRIYSLLNKARVFDKFVILPRVLALNDFFLDQGYLLSAFHTISINPGEKAQALHHDDGYIQFPRPRLPFGAAIMVAFDEYTAENGATRIIPGSHKWGSSRRGTPEETIPALCPEGGVVYFISTLWHGGGANVSDKPRQSATVQYCQPYIRPIENQILAVDPRKLDGIPPRIVEMMGYKHMQPFMGYADGLGPRRAARRMVKWLQEEVDQDPPTFAHGFREDSKL</sequence>
<dbReference type="Gene3D" id="2.60.120.620">
    <property type="entry name" value="q2cbj1_9rhob like domain"/>
    <property type="match status" value="1"/>
</dbReference>
<comment type="similarity">
    <text evidence="2">Belongs to the PhyH family.</text>
</comment>
<evidence type="ECO:0000313" key="5">
    <source>
        <dbReference type="EMBL" id="KIX99460.1"/>
    </source>
</evidence>
<accession>A0A0D2HC60</accession>
<dbReference type="PANTHER" id="PTHR20883:SF15">
    <property type="entry name" value="PHYTANOYL-COA DIOXYGENASE DOMAIN-CONTAINING PROTEIN 1"/>
    <property type="match status" value="1"/>
</dbReference>
<name>A0A0D2HC60_9EURO</name>
<keyword evidence="3" id="KW-0479">Metal-binding</keyword>
<dbReference type="Proteomes" id="UP000053411">
    <property type="component" value="Unassembled WGS sequence"/>
</dbReference>
<dbReference type="GeneID" id="27710782"/>
<evidence type="ECO:0000256" key="3">
    <source>
        <dbReference type="ARBA" id="ARBA00022723"/>
    </source>
</evidence>
<dbReference type="STRING" id="1442371.A0A0D2HC60"/>
<evidence type="ECO:0000313" key="6">
    <source>
        <dbReference type="Proteomes" id="UP000053411"/>
    </source>
</evidence>
<keyword evidence="6" id="KW-1185">Reference proteome</keyword>
<comment type="cofactor">
    <cofactor evidence="1">
        <name>Fe cation</name>
        <dbReference type="ChEBI" id="CHEBI:24875"/>
    </cofactor>
</comment>
<dbReference type="VEuPathDB" id="FungiDB:Z520_05036"/>
<dbReference type="InterPro" id="IPR008775">
    <property type="entry name" value="Phytyl_CoA_dOase-like"/>
</dbReference>
<dbReference type="EMBL" id="KN848069">
    <property type="protein sequence ID" value="KIX99460.1"/>
    <property type="molecule type" value="Genomic_DNA"/>
</dbReference>
<protein>
    <recommendedName>
        <fullName evidence="7">Phytanoyl-CoA dioxygenase</fullName>
    </recommendedName>
</protein>
<organism evidence="5 6">
    <name type="scientific">Fonsecaea multimorphosa CBS 102226</name>
    <dbReference type="NCBI Taxonomy" id="1442371"/>
    <lineage>
        <taxon>Eukaryota</taxon>
        <taxon>Fungi</taxon>
        <taxon>Dikarya</taxon>
        <taxon>Ascomycota</taxon>
        <taxon>Pezizomycotina</taxon>
        <taxon>Eurotiomycetes</taxon>
        <taxon>Chaetothyriomycetidae</taxon>
        <taxon>Chaetothyriales</taxon>
        <taxon>Herpotrichiellaceae</taxon>
        <taxon>Fonsecaea</taxon>
    </lineage>
</organism>
<reference evidence="5 6" key="1">
    <citation type="submission" date="2015-01" db="EMBL/GenBank/DDBJ databases">
        <title>The Genome Sequence of Fonsecaea multimorphosa CBS 102226.</title>
        <authorList>
            <consortium name="The Broad Institute Genomics Platform"/>
            <person name="Cuomo C."/>
            <person name="de Hoog S."/>
            <person name="Gorbushina A."/>
            <person name="Stielow B."/>
            <person name="Teixiera M."/>
            <person name="Abouelleil A."/>
            <person name="Chapman S.B."/>
            <person name="Priest M."/>
            <person name="Young S.K."/>
            <person name="Wortman J."/>
            <person name="Nusbaum C."/>
            <person name="Birren B."/>
        </authorList>
    </citation>
    <scope>NUCLEOTIDE SEQUENCE [LARGE SCALE GENOMIC DNA]</scope>
    <source>
        <strain evidence="5 6">CBS 102226</strain>
    </source>
</reference>
<gene>
    <name evidence="5" type="ORF">Z520_05036</name>
</gene>
<dbReference type="Pfam" id="PF05721">
    <property type="entry name" value="PhyH"/>
    <property type="match status" value="1"/>
</dbReference>
<dbReference type="AlphaFoldDB" id="A0A0D2HC60"/>
<dbReference type="OrthoDB" id="445007at2759"/>
<dbReference type="PANTHER" id="PTHR20883">
    <property type="entry name" value="PHYTANOYL-COA DIOXYGENASE DOMAIN CONTAINING 1"/>
    <property type="match status" value="1"/>
</dbReference>